<dbReference type="PANTHER" id="PTHR16222">
    <property type="entry name" value="ADP-RIBOSYLGLYCOHYDROLASE"/>
    <property type="match status" value="1"/>
</dbReference>
<organism evidence="3 4">
    <name type="scientific">Physocladia obscura</name>
    <dbReference type="NCBI Taxonomy" id="109957"/>
    <lineage>
        <taxon>Eukaryota</taxon>
        <taxon>Fungi</taxon>
        <taxon>Fungi incertae sedis</taxon>
        <taxon>Chytridiomycota</taxon>
        <taxon>Chytridiomycota incertae sedis</taxon>
        <taxon>Chytridiomycetes</taxon>
        <taxon>Chytridiales</taxon>
        <taxon>Chytriomycetaceae</taxon>
        <taxon>Physocladia</taxon>
    </lineage>
</organism>
<protein>
    <recommendedName>
        <fullName evidence="5">ADP-ribosylglycohydrolase</fullName>
    </recommendedName>
</protein>
<keyword evidence="4" id="KW-1185">Reference proteome</keyword>
<feature type="binding site" evidence="1">
    <location>
        <position position="496"/>
    </location>
    <ligand>
        <name>Mg(2+)</name>
        <dbReference type="ChEBI" id="CHEBI:18420"/>
        <label>1</label>
    </ligand>
</feature>
<dbReference type="PANTHER" id="PTHR16222:SF28">
    <property type="entry name" value="ADP-RIBOSYLGLYCOHYDROLASE"/>
    <property type="match status" value="1"/>
</dbReference>
<dbReference type="SUPFAM" id="SSF101478">
    <property type="entry name" value="ADP-ribosylglycohydrolase"/>
    <property type="match status" value="2"/>
</dbReference>
<feature type="binding site" evidence="1">
    <location>
        <position position="493"/>
    </location>
    <ligand>
        <name>Mg(2+)</name>
        <dbReference type="ChEBI" id="CHEBI:18420"/>
        <label>1</label>
    </ligand>
</feature>
<comment type="caution">
    <text evidence="3">The sequence shown here is derived from an EMBL/GenBank/DDBJ whole genome shotgun (WGS) entry which is preliminary data.</text>
</comment>
<feature type="non-terminal residue" evidence="3">
    <location>
        <position position="537"/>
    </location>
</feature>
<accession>A0AAD5T8R8</accession>
<feature type="binding site" evidence="1">
    <location>
        <position position="495"/>
    </location>
    <ligand>
        <name>Mg(2+)</name>
        <dbReference type="ChEBI" id="CHEBI:18420"/>
        <label>1</label>
    </ligand>
</feature>
<keyword evidence="1" id="KW-0460">Magnesium</keyword>
<dbReference type="AlphaFoldDB" id="A0AAD5T8R8"/>
<dbReference type="InterPro" id="IPR005502">
    <property type="entry name" value="Ribosyl_crysJ1"/>
</dbReference>
<evidence type="ECO:0000313" key="3">
    <source>
        <dbReference type="EMBL" id="KAJ3132943.1"/>
    </source>
</evidence>
<evidence type="ECO:0000313" key="4">
    <source>
        <dbReference type="Proteomes" id="UP001211907"/>
    </source>
</evidence>
<reference evidence="3" key="1">
    <citation type="submission" date="2020-05" db="EMBL/GenBank/DDBJ databases">
        <title>Phylogenomic resolution of chytrid fungi.</title>
        <authorList>
            <person name="Stajich J.E."/>
            <person name="Amses K."/>
            <person name="Simmons R."/>
            <person name="Seto K."/>
            <person name="Myers J."/>
            <person name="Bonds A."/>
            <person name="Quandt C.A."/>
            <person name="Barry K."/>
            <person name="Liu P."/>
            <person name="Grigoriev I."/>
            <person name="Longcore J.E."/>
            <person name="James T.Y."/>
        </authorList>
    </citation>
    <scope>NUCLEOTIDE SEQUENCE</scope>
    <source>
        <strain evidence="3">JEL0513</strain>
    </source>
</reference>
<gene>
    <name evidence="3" type="ORF">HK100_004782</name>
</gene>
<dbReference type="Gene3D" id="1.10.4080.10">
    <property type="entry name" value="ADP-ribosylation/Crystallin J1"/>
    <property type="match status" value="2"/>
</dbReference>
<proteinExistence type="predicted"/>
<keyword evidence="1" id="KW-0479">Metal-binding</keyword>
<evidence type="ECO:0008006" key="5">
    <source>
        <dbReference type="Google" id="ProtNLM"/>
    </source>
</evidence>
<feature type="compositionally biased region" description="Polar residues" evidence="2">
    <location>
        <begin position="380"/>
        <end position="397"/>
    </location>
</feature>
<comment type="cofactor">
    <cofactor evidence="1">
        <name>Mg(2+)</name>
        <dbReference type="ChEBI" id="CHEBI:18420"/>
    </cofactor>
    <text evidence="1">Binds 2 magnesium ions per subunit.</text>
</comment>
<dbReference type="Proteomes" id="UP001211907">
    <property type="component" value="Unassembled WGS sequence"/>
</dbReference>
<evidence type="ECO:0000256" key="1">
    <source>
        <dbReference type="PIRSR" id="PIRSR605502-1"/>
    </source>
</evidence>
<dbReference type="Pfam" id="PF03747">
    <property type="entry name" value="ADP_ribosyl_GH"/>
    <property type="match status" value="2"/>
</dbReference>
<dbReference type="InterPro" id="IPR050792">
    <property type="entry name" value="ADP-ribosylglycohydrolase"/>
</dbReference>
<evidence type="ECO:0000256" key="2">
    <source>
        <dbReference type="SAM" id="MobiDB-lite"/>
    </source>
</evidence>
<dbReference type="EMBL" id="JADGJH010000231">
    <property type="protein sequence ID" value="KAJ3132943.1"/>
    <property type="molecule type" value="Genomic_DNA"/>
</dbReference>
<feature type="region of interest" description="Disordered" evidence="2">
    <location>
        <begin position="380"/>
        <end position="405"/>
    </location>
</feature>
<dbReference type="GO" id="GO:0046872">
    <property type="term" value="F:metal ion binding"/>
    <property type="evidence" value="ECO:0007669"/>
    <property type="project" value="UniProtKB-KW"/>
</dbReference>
<dbReference type="InterPro" id="IPR036705">
    <property type="entry name" value="Ribosyl_crysJ1_sf"/>
</dbReference>
<sequence length="537" mass="58124">MRQERQKRVVGELRNRVRGLLVGAALGDAFGLSCEFLSKAEAVMAYGRNGPIAFGAAYGAAFVRDRHRRRWQEGDFTDDTDQQLLLVHSLLATVSRNVVSSRVSENNMSDNVSDNMSDSKIKNSTIIKDSFNTNSTKSNNKELVLDAVDFAGRLKSWSRVGFVPLAKPPNGIGATISHVLRHRDFDAHPHEAAFSVWQATNFRLAANGAVMRCAILGAPYFWHQETVVRNAVVSASVTHADPRCLVSCAIVCTIVSRILRANLNLDDYNSAEPLLSAGSTLFSNNSESSLEAATAVEAGLSSSCSSFSDESVVSARASLESGSNRDSAEISVTTYNSYLEKLGGQNPLCAALICDATLENAYILDVYKIPEIPAIASTTEATSGGKSAAKTSTSGHKATTTPPATPKQDFITDLDILKAFVSAESLGSLMLDEFDAIGYTYKCLGAALFCFSRNLSPKLLTHSEQESMQRHNNDYKGELFKRIITELTLEAGDSDTNAAVAGALLGVRIGYDSLPKDWLQGLRHHEYLVQQVDALCD</sequence>
<name>A0AAD5T8R8_9FUNG</name>